<feature type="chain" id="PRO_5027064855" evidence="1">
    <location>
        <begin position="27"/>
        <end position="218"/>
    </location>
</feature>
<feature type="signal peptide" evidence="1">
    <location>
        <begin position="1"/>
        <end position="26"/>
    </location>
</feature>
<dbReference type="EMBL" id="CP028271">
    <property type="protein sequence ID" value="QHM70562.1"/>
    <property type="molecule type" value="Genomic_DNA"/>
</dbReference>
<sequence length="218" mass="24594">MMLKRHFPRLLCIGILLFSASIPVRANNKLPAVDSVLQAGFPVRHSDLEKLTTALFEEYTQQKNVTSLIFYAYGMLKLANHYDTVNDIVKAAEYAKLGFFYLDEAVDLHESDSRVRYLRARVDAWLPAKLGRCVITLHDTAQLLAAKESLLDDLIPDVSYMRYRALYLCGQHQQAAALLTQIKVQHPTLKLLSLENNAAPEWKVNEVAQIILPLVEGG</sequence>
<reference evidence="2 3" key="1">
    <citation type="submission" date="2018-03" db="EMBL/GenBank/DDBJ databases">
        <title>Pantoea intestinalis SRCM103226 isolated form the mealworm.</title>
        <authorList>
            <person name="Jeong D.-Y."/>
            <person name="Kim J.W."/>
        </authorList>
    </citation>
    <scope>NUCLEOTIDE SEQUENCE [LARGE SCALE GENOMIC DNA]</scope>
    <source>
        <strain evidence="2 3">SRCM103226</strain>
    </source>
</reference>
<gene>
    <name evidence="2" type="ORF">C7M51_00838</name>
</gene>
<name>A0A6P1PWT9_9GAMM</name>
<dbReference type="RefSeq" id="WP_244323792.1">
    <property type="nucleotide sequence ID" value="NZ_CP028271.1"/>
</dbReference>
<dbReference type="KEGG" id="mint:C7M51_00838"/>
<keyword evidence="3" id="KW-1185">Reference proteome</keyword>
<dbReference type="AlphaFoldDB" id="A0A6P1PWT9"/>
<protein>
    <submittedName>
        <fullName evidence="2">Uncharacterized protein</fullName>
    </submittedName>
</protein>
<organism evidence="2 3">
    <name type="scientific">Mixta intestinalis</name>
    <dbReference type="NCBI Taxonomy" id="1615494"/>
    <lineage>
        <taxon>Bacteria</taxon>
        <taxon>Pseudomonadati</taxon>
        <taxon>Pseudomonadota</taxon>
        <taxon>Gammaproteobacteria</taxon>
        <taxon>Enterobacterales</taxon>
        <taxon>Erwiniaceae</taxon>
        <taxon>Mixta</taxon>
    </lineage>
</organism>
<proteinExistence type="predicted"/>
<evidence type="ECO:0000313" key="2">
    <source>
        <dbReference type="EMBL" id="QHM70562.1"/>
    </source>
</evidence>
<evidence type="ECO:0000256" key="1">
    <source>
        <dbReference type="SAM" id="SignalP"/>
    </source>
</evidence>
<evidence type="ECO:0000313" key="3">
    <source>
        <dbReference type="Proteomes" id="UP000464053"/>
    </source>
</evidence>
<accession>A0A6P1PWT9</accession>
<keyword evidence="1" id="KW-0732">Signal</keyword>
<dbReference type="Proteomes" id="UP000464053">
    <property type="component" value="Chromosome"/>
</dbReference>